<dbReference type="InterPro" id="IPR005865">
    <property type="entry name" value="THM_MeTrfase_su_C"/>
</dbReference>
<feature type="transmembrane region" description="Helical" evidence="14">
    <location>
        <begin position="199"/>
        <end position="219"/>
    </location>
</feature>
<keyword evidence="10 14" id="KW-1133">Transmembrane helix</keyword>
<evidence type="ECO:0000256" key="8">
    <source>
        <dbReference type="ARBA" id="ARBA00022692"/>
    </source>
</evidence>
<feature type="transmembrane region" description="Helical" evidence="14">
    <location>
        <begin position="87"/>
        <end position="106"/>
    </location>
</feature>
<keyword evidence="12 14" id="KW-0472">Membrane</keyword>
<evidence type="ECO:0000256" key="13">
    <source>
        <dbReference type="ARBA" id="ARBA00029817"/>
    </source>
</evidence>
<evidence type="ECO:0000256" key="14">
    <source>
        <dbReference type="SAM" id="Phobius"/>
    </source>
</evidence>
<evidence type="ECO:0000256" key="1">
    <source>
        <dbReference type="ARBA" id="ARBA00004651"/>
    </source>
</evidence>
<sequence length="252" mass="26261">MAHGAAPSAPKVSIDPKKIALVAIPISLAGVYSGVPVIAAVLVLPSIIWGADAIRRIASYGLGTGVPSIGNLAASIGVISALVGLKFTPALGFAMGAVTGFVFGHFVDKFKILNIPHLRRFATELAAAASLALMGLMEGIAKLDYVPLLLGAEVFNSMTVALFAAGFAIPIYWAVSLGMSHPYNVGLGAAERQGRTLRVAIDTGGMAITLAGLFRIGYLAMIEQWGLMPEAVLIVILGIIIWAYGVFELFKV</sequence>
<keyword evidence="8 14" id="KW-0812">Transmembrane</keyword>
<dbReference type="GO" id="GO:0006730">
    <property type="term" value="P:one-carbon metabolic process"/>
    <property type="evidence" value="ECO:0007669"/>
    <property type="project" value="UniProtKB-KW"/>
</dbReference>
<keyword evidence="6 15" id="KW-0489">Methyltransferase</keyword>
<keyword evidence="7 15" id="KW-0808">Transferase</keyword>
<dbReference type="AlphaFoldDB" id="A0A497EQM0"/>
<comment type="subcellular location">
    <subcellularLocation>
        <location evidence="1">Cell membrane</location>
        <topology evidence="1">Multi-pass membrane protein</topology>
    </subcellularLocation>
</comment>
<evidence type="ECO:0000313" key="15">
    <source>
        <dbReference type="EMBL" id="RLE49362.1"/>
    </source>
</evidence>
<evidence type="ECO:0000256" key="10">
    <source>
        <dbReference type="ARBA" id="ARBA00022989"/>
    </source>
</evidence>
<dbReference type="NCBIfam" id="TIGR01148">
    <property type="entry name" value="mtrC"/>
    <property type="match status" value="1"/>
</dbReference>
<feature type="non-terminal residue" evidence="15">
    <location>
        <position position="252"/>
    </location>
</feature>
<keyword evidence="5" id="KW-0554">One-carbon metabolism</keyword>
<evidence type="ECO:0000256" key="6">
    <source>
        <dbReference type="ARBA" id="ARBA00022603"/>
    </source>
</evidence>
<dbReference type="GO" id="GO:0005886">
    <property type="term" value="C:plasma membrane"/>
    <property type="evidence" value="ECO:0007669"/>
    <property type="project" value="UniProtKB-SubCell"/>
</dbReference>
<evidence type="ECO:0000256" key="5">
    <source>
        <dbReference type="ARBA" id="ARBA00022563"/>
    </source>
</evidence>
<organism evidence="15 16">
    <name type="scientific">Thermoproteota archaeon</name>
    <dbReference type="NCBI Taxonomy" id="2056631"/>
    <lineage>
        <taxon>Archaea</taxon>
        <taxon>Thermoproteota</taxon>
    </lineage>
</organism>
<evidence type="ECO:0000256" key="12">
    <source>
        <dbReference type="ARBA" id="ARBA00023136"/>
    </source>
</evidence>
<feature type="transmembrane region" description="Helical" evidence="14">
    <location>
        <begin position="20"/>
        <end position="45"/>
    </location>
</feature>
<evidence type="ECO:0000313" key="16">
    <source>
        <dbReference type="Proteomes" id="UP000272051"/>
    </source>
</evidence>
<evidence type="ECO:0000256" key="7">
    <source>
        <dbReference type="ARBA" id="ARBA00022679"/>
    </source>
</evidence>
<name>A0A497EQM0_9CREN</name>
<keyword evidence="11" id="KW-0484">Methanogenesis</keyword>
<evidence type="ECO:0000256" key="4">
    <source>
        <dbReference type="ARBA" id="ARBA00022475"/>
    </source>
</evidence>
<dbReference type="EMBL" id="QMQX01000214">
    <property type="protein sequence ID" value="RLE49362.1"/>
    <property type="molecule type" value="Genomic_DNA"/>
</dbReference>
<dbReference type="GO" id="GO:0032259">
    <property type="term" value="P:methylation"/>
    <property type="evidence" value="ECO:0007669"/>
    <property type="project" value="UniProtKB-KW"/>
</dbReference>
<feature type="transmembrane region" description="Helical" evidence="14">
    <location>
        <begin position="231"/>
        <end position="250"/>
    </location>
</feature>
<evidence type="ECO:0000256" key="3">
    <source>
        <dbReference type="ARBA" id="ARBA00015131"/>
    </source>
</evidence>
<proteinExistence type="inferred from homology"/>
<dbReference type="Pfam" id="PF04211">
    <property type="entry name" value="MtrC"/>
    <property type="match status" value="1"/>
</dbReference>
<accession>A0A497EQM0</accession>
<keyword evidence="4" id="KW-1003">Cell membrane</keyword>
<dbReference type="Proteomes" id="UP000272051">
    <property type="component" value="Unassembled WGS sequence"/>
</dbReference>
<dbReference type="GO" id="GO:0030269">
    <property type="term" value="F:tetrahydromethanopterin S-methyltransferase activity"/>
    <property type="evidence" value="ECO:0007669"/>
    <property type="project" value="InterPro"/>
</dbReference>
<feature type="transmembrane region" description="Helical" evidence="14">
    <location>
        <begin position="157"/>
        <end position="178"/>
    </location>
</feature>
<keyword evidence="9" id="KW-1278">Translocase</keyword>
<protein>
    <recommendedName>
        <fullName evidence="3">Tetrahydromethanopterin S-methyltransferase subunit C</fullName>
    </recommendedName>
    <alternativeName>
        <fullName evidence="13">N5-methyltetrahydromethanopterin--coenzyme M methyltransferase subunit C</fullName>
    </alternativeName>
</protein>
<evidence type="ECO:0000256" key="2">
    <source>
        <dbReference type="ARBA" id="ARBA00007607"/>
    </source>
</evidence>
<evidence type="ECO:0000256" key="9">
    <source>
        <dbReference type="ARBA" id="ARBA00022967"/>
    </source>
</evidence>
<reference evidence="15 16" key="1">
    <citation type="submission" date="2018-06" db="EMBL/GenBank/DDBJ databases">
        <title>Extensive metabolic versatility and redundancy in microbially diverse, dynamic hydrothermal sediments.</title>
        <authorList>
            <person name="Dombrowski N."/>
            <person name="Teske A."/>
            <person name="Baker B.J."/>
        </authorList>
    </citation>
    <scope>NUCLEOTIDE SEQUENCE [LARGE SCALE GENOMIC DNA]</scope>
    <source>
        <strain evidence="15">B34_G17</strain>
    </source>
</reference>
<feature type="transmembrane region" description="Helical" evidence="14">
    <location>
        <begin position="57"/>
        <end position="81"/>
    </location>
</feature>
<feature type="transmembrane region" description="Helical" evidence="14">
    <location>
        <begin position="118"/>
        <end position="137"/>
    </location>
</feature>
<evidence type="ECO:0000256" key="11">
    <source>
        <dbReference type="ARBA" id="ARBA00022994"/>
    </source>
</evidence>
<gene>
    <name evidence="15" type="primary">mtrC</name>
    <name evidence="15" type="ORF">DRJ33_08315</name>
</gene>
<comment type="similarity">
    <text evidence="2">Belongs to the MtrC family.</text>
</comment>
<dbReference type="GO" id="GO:0015948">
    <property type="term" value="P:methanogenesis"/>
    <property type="evidence" value="ECO:0007669"/>
    <property type="project" value="UniProtKB-KW"/>
</dbReference>
<comment type="caution">
    <text evidence="15">The sequence shown here is derived from an EMBL/GenBank/DDBJ whole genome shotgun (WGS) entry which is preliminary data.</text>
</comment>